<dbReference type="RefSeq" id="WP_111317361.1">
    <property type="nucleotide sequence ID" value="NZ_QKZT01000004.1"/>
</dbReference>
<name>A0A2W7RHC0_9BACT</name>
<evidence type="ECO:0000313" key="1">
    <source>
        <dbReference type="EMBL" id="PZX54957.1"/>
    </source>
</evidence>
<gene>
    <name evidence="1" type="ORF">LV85_01298</name>
</gene>
<evidence type="ECO:0000313" key="2">
    <source>
        <dbReference type="Proteomes" id="UP000248882"/>
    </source>
</evidence>
<comment type="caution">
    <text evidence="1">The sequence shown here is derived from an EMBL/GenBank/DDBJ whole genome shotgun (WGS) entry which is preliminary data.</text>
</comment>
<dbReference type="OrthoDB" id="826073at2"/>
<protein>
    <submittedName>
        <fullName evidence="1">Uncharacterized protein</fullName>
    </submittedName>
</protein>
<keyword evidence="2" id="KW-1185">Reference proteome</keyword>
<dbReference type="EMBL" id="QKZT01000004">
    <property type="protein sequence ID" value="PZX54957.1"/>
    <property type="molecule type" value="Genomic_DNA"/>
</dbReference>
<reference evidence="1 2" key="1">
    <citation type="submission" date="2018-06" db="EMBL/GenBank/DDBJ databases">
        <title>Genomic Encyclopedia of Archaeal and Bacterial Type Strains, Phase II (KMG-II): from individual species to whole genera.</title>
        <authorList>
            <person name="Goeker M."/>
        </authorList>
    </citation>
    <scope>NUCLEOTIDE SEQUENCE [LARGE SCALE GENOMIC DNA]</scope>
    <source>
        <strain evidence="1 2">DSM 19830</strain>
    </source>
</reference>
<dbReference type="Proteomes" id="UP000248882">
    <property type="component" value="Unassembled WGS sequence"/>
</dbReference>
<dbReference type="AlphaFoldDB" id="A0A2W7RHC0"/>
<organism evidence="1 2">
    <name type="scientific">Algoriphagus chordae</name>
    <dbReference type="NCBI Taxonomy" id="237019"/>
    <lineage>
        <taxon>Bacteria</taxon>
        <taxon>Pseudomonadati</taxon>
        <taxon>Bacteroidota</taxon>
        <taxon>Cytophagia</taxon>
        <taxon>Cytophagales</taxon>
        <taxon>Cyclobacteriaceae</taxon>
        <taxon>Algoriphagus</taxon>
    </lineage>
</organism>
<accession>A0A2W7RHC0</accession>
<sequence length="86" mass="10092">MFDGPDYPGSITEEIFETWLAEGRESLISYHFLLIVWNVYDEKYNPVYVEKREEIARYELYPDARGSEALIAVYDLYSESRISLGV</sequence>
<proteinExistence type="predicted"/>